<protein>
    <submittedName>
        <fullName evidence="7">Methyl-accepting chemotaxis protein</fullName>
    </submittedName>
</protein>
<dbReference type="Gene3D" id="1.10.287.950">
    <property type="entry name" value="Methyl-accepting chemotaxis protein"/>
    <property type="match status" value="1"/>
</dbReference>
<dbReference type="AlphaFoldDB" id="A0AAW8R298"/>
<dbReference type="SUPFAM" id="SSF58104">
    <property type="entry name" value="Methyl-accepting chemotaxis protein (MCP) signaling domain"/>
    <property type="match status" value="1"/>
</dbReference>
<dbReference type="EMBL" id="JAVRIE010000004">
    <property type="protein sequence ID" value="MDT0583010.1"/>
    <property type="molecule type" value="Genomic_DNA"/>
</dbReference>
<dbReference type="GO" id="GO:0007165">
    <property type="term" value="P:signal transduction"/>
    <property type="evidence" value="ECO:0007669"/>
    <property type="project" value="UniProtKB-KW"/>
</dbReference>
<feature type="transmembrane region" description="Helical" evidence="5">
    <location>
        <begin position="105"/>
        <end position="122"/>
    </location>
</feature>
<organism evidence="7 8">
    <name type="scientific">Brumicola blandensis</name>
    <dbReference type="NCBI Taxonomy" id="3075611"/>
    <lineage>
        <taxon>Bacteria</taxon>
        <taxon>Pseudomonadati</taxon>
        <taxon>Pseudomonadota</taxon>
        <taxon>Gammaproteobacteria</taxon>
        <taxon>Alteromonadales</taxon>
        <taxon>Alteromonadaceae</taxon>
        <taxon>Brumicola</taxon>
    </lineage>
</organism>
<dbReference type="PRINTS" id="PR00260">
    <property type="entry name" value="CHEMTRNSDUCR"/>
</dbReference>
<dbReference type="PROSITE" id="PS50111">
    <property type="entry name" value="CHEMOTAXIS_TRANSDUC_2"/>
    <property type="match status" value="1"/>
</dbReference>
<dbReference type="PANTHER" id="PTHR32089">
    <property type="entry name" value="METHYL-ACCEPTING CHEMOTAXIS PROTEIN MCPB"/>
    <property type="match status" value="1"/>
</dbReference>
<dbReference type="InterPro" id="IPR004090">
    <property type="entry name" value="Chemotax_Me-accpt_rcpt"/>
</dbReference>
<dbReference type="RefSeq" id="WP_311361789.1">
    <property type="nucleotide sequence ID" value="NZ_JAVRIE010000004.1"/>
</dbReference>
<dbReference type="SMART" id="SM00283">
    <property type="entry name" value="MA"/>
    <property type="match status" value="1"/>
</dbReference>
<dbReference type="GO" id="GO:0004888">
    <property type="term" value="F:transmembrane signaling receptor activity"/>
    <property type="evidence" value="ECO:0007669"/>
    <property type="project" value="InterPro"/>
</dbReference>
<gene>
    <name evidence="7" type="ORF">RM544_10715</name>
</gene>
<keyword evidence="5" id="KW-0812">Transmembrane</keyword>
<evidence type="ECO:0000256" key="5">
    <source>
        <dbReference type="SAM" id="Phobius"/>
    </source>
</evidence>
<evidence type="ECO:0000256" key="3">
    <source>
        <dbReference type="ARBA" id="ARBA00029447"/>
    </source>
</evidence>
<comment type="caution">
    <text evidence="7">The sequence shown here is derived from an EMBL/GenBank/DDBJ whole genome shotgun (WGS) entry which is preliminary data.</text>
</comment>
<dbReference type="InterPro" id="IPR004089">
    <property type="entry name" value="MCPsignal_dom"/>
</dbReference>
<evidence type="ECO:0000313" key="7">
    <source>
        <dbReference type="EMBL" id="MDT0583010.1"/>
    </source>
</evidence>
<dbReference type="Pfam" id="PF00015">
    <property type="entry name" value="MCPsignal"/>
    <property type="match status" value="1"/>
</dbReference>
<feature type="transmembrane region" description="Helical" evidence="5">
    <location>
        <begin position="129"/>
        <end position="151"/>
    </location>
</feature>
<dbReference type="Proteomes" id="UP001249020">
    <property type="component" value="Unassembled WGS sequence"/>
</dbReference>
<reference evidence="7 8" key="1">
    <citation type="submission" date="2023-09" db="EMBL/GenBank/DDBJ databases">
        <authorList>
            <person name="Rey-Velasco X."/>
        </authorList>
    </citation>
    <scope>NUCLEOTIDE SEQUENCE [LARGE SCALE GENOMIC DNA]</scope>
    <source>
        <strain evidence="7 8">W409</strain>
    </source>
</reference>
<evidence type="ECO:0000256" key="4">
    <source>
        <dbReference type="PROSITE-ProRule" id="PRU00284"/>
    </source>
</evidence>
<keyword evidence="5" id="KW-1133">Transmembrane helix</keyword>
<evidence type="ECO:0000313" key="8">
    <source>
        <dbReference type="Proteomes" id="UP001249020"/>
    </source>
</evidence>
<keyword evidence="2 4" id="KW-0807">Transducer</keyword>
<keyword evidence="8" id="KW-1185">Reference proteome</keyword>
<evidence type="ECO:0000256" key="2">
    <source>
        <dbReference type="ARBA" id="ARBA00023224"/>
    </source>
</evidence>
<feature type="domain" description="Methyl-accepting transducer" evidence="6">
    <location>
        <begin position="220"/>
        <end position="456"/>
    </location>
</feature>
<comment type="similarity">
    <text evidence="3">Belongs to the methyl-accepting chemotaxis (MCP) protein family.</text>
</comment>
<sequence>MYPWHDKGNVVYRGVLVFQFILSIFIGFFTDSLLLSILVGGLILSFPLTLFITAKHLVLTRHVAAISTQLYAALHIQQMMGATYMHFEIFAVMAVTSVYRDWKVVVSSVAVVAVHHVGFYVLQSSGSGVFIFEPVFLTFYILVIHALFAIAEGAVLCFITKKSEEEALSSLTLTNIIHEIMKTPDTFNLKVSVPNTSTELKQFSSLISSFSGFISKATNVSNNISAVSDTVKSLSSGVKSASIDTTGQVTTIAAATEEMTANNHSVAERALDVNRLSQESKLSSQKANEVVSASNSEVDQLRQDLNLTSEAIQSLSEKCHQIEHVMASITAISDQTNLLALNAAIESARAGEHGRGFAVVADEVRQLAMRTKDNTQQISEITHSLIEESNISVERMKGCVDRATQVSDSSNSAKHIIDTVVEGISEVSENMSSVSIALKEQSAASQEIARSTNELATTSQALSHSADVSEDSAESLQAEVRNLRAELNRFH</sequence>
<dbReference type="GO" id="GO:0016020">
    <property type="term" value="C:membrane"/>
    <property type="evidence" value="ECO:0007669"/>
    <property type="project" value="UniProtKB-SubCell"/>
</dbReference>
<evidence type="ECO:0000259" key="6">
    <source>
        <dbReference type="PROSITE" id="PS50111"/>
    </source>
</evidence>
<feature type="transmembrane region" description="Helical" evidence="5">
    <location>
        <begin position="35"/>
        <end position="58"/>
    </location>
</feature>
<dbReference type="PANTHER" id="PTHR32089:SF112">
    <property type="entry name" value="LYSOZYME-LIKE PROTEIN-RELATED"/>
    <property type="match status" value="1"/>
</dbReference>
<feature type="transmembrane region" description="Helical" evidence="5">
    <location>
        <begin position="12"/>
        <end position="29"/>
    </location>
</feature>
<evidence type="ECO:0000256" key="1">
    <source>
        <dbReference type="ARBA" id="ARBA00004370"/>
    </source>
</evidence>
<proteinExistence type="inferred from homology"/>
<accession>A0AAW8R298</accession>
<dbReference type="GO" id="GO:0006935">
    <property type="term" value="P:chemotaxis"/>
    <property type="evidence" value="ECO:0007669"/>
    <property type="project" value="InterPro"/>
</dbReference>
<name>A0AAW8R298_9ALTE</name>
<keyword evidence="5" id="KW-0472">Membrane</keyword>
<feature type="transmembrane region" description="Helical" evidence="5">
    <location>
        <begin position="79"/>
        <end position="99"/>
    </location>
</feature>
<comment type="subcellular location">
    <subcellularLocation>
        <location evidence="1">Membrane</location>
    </subcellularLocation>
</comment>